<name>A0ACC1B7R1_9ROSI</name>
<comment type="caution">
    <text evidence="1">The sequence shown here is derived from an EMBL/GenBank/DDBJ whole genome shotgun (WGS) entry which is preliminary data.</text>
</comment>
<accession>A0ACC1B7R1</accession>
<protein>
    <submittedName>
        <fullName evidence="1">Uncharacterized protein</fullName>
    </submittedName>
</protein>
<keyword evidence="2" id="KW-1185">Reference proteome</keyword>
<organism evidence="1 2">
    <name type="scientific">Pistacia atlantica</name>
    <dbReference type="NCBI Taxonomy" id="434234"/>
    <lineage>
        <taxon>Eukaryota</taxon>
        <taxon>Viridiplantae</taxon>
        <taxon>Streptophyta</taxon>
        <taxon>Embryophyta</taxon>
        <taxon>Tracheophyta</taxon>
        <taxon>Spermatophyta</taxon>
        <taxon>Magnoliopsida</taxon>
        <taxon>eudicotyledons</taxon>
        <taxon>Gunneridae</taxon>
        <taxon>Pentapetalae</taxon>
        <taxon>rosids</taxon>
        <taxon>malvids</taxon>
        <taxon>Sapindales</taxon>
        <taxon>Anacardiaceae</taxon>
        <taxon>Pistacia</taxon>
    </lineage>
</organism>
<evidence type="ECO:0000313" key="1">
    <source>
        <dbReference type="EMBL" id="KAJ0094960.1"/>
    </source>
</evidence>
<dbReference type="EMBL" id="CM047902">
    <property type="protein sequence ID" value="KAJ0094960.1"/>
    <property type="molecule type" value="Genomic_DNA"/>
</dbReference>
<sequence>MNSVISHQWRPRSASSLEGDVLIKKLLLTHDLDGRRLESEQLLRVTENIMCFATTSEVLVSDIHSDAFAMDNESIIEIVGSQEPLGYTIYKISREILCKCCGEGDIHTRTMVMFDLLGNYRWDAKVVLVLAAFATSYGEFWLTMQLYPENPLAVSVAMLKQWPSSISKLKPRFRALSLLVKTMIDVTRCIIKFEGLPVAHVIPDFQIISATKSQIFFAAYWITRSTLVCSSSIKDLIAMKPEQVHIFSLSKNYLVYSNSTIAAWELSSLVYRLSGIYSHLRRQVDECHRHIEMKMYQKLIDTFKDKESHTDNQEVLGLLFALKNDLPLKNCPTQAKLGVSELKDKVVILLVSKPELLPLEELFLLVHQTYDHPHSKNLEGSYEIVWVPISFSDTWTNAEKESFDLLSNYLPWFSVWQPQSLDSAVVKFIKQEWKFKDEPIMVVLEFKRDVSKEIQLWEKENWTLQLMIDEIDPQLAKWVEEGRNICLYGSDNLHWIRKFSAKINEIKGNGLQLDVVYVGKKNPSEQVGNILTVINEEMHTNFVLSFTKIQFFWFRLESMRRSKLRLGKMADDDHILREVSALLTTDDGDNGWAVIGKGLSSEIIWVQGSKLMEYLNRFPEWGENVAKLGLIDAIIYAVEPPDLTAHCSHSKLIPYADGDGSIVVCQNCKRLFQKFVVYE</sequence>
<dbReference type="Proteomes" id="UP001164250">
    <property type="component" value="Chromosome 6"/>
</dbReference>
<proteinExistence type="predicted"/>
<reference evidence="2" key="1">
    <citation type="journal article" date="2023" name="G3 (Bethesda)">
        <title>Genome assembly and association tests identify interacting loci associated with vigor, precocity, and sex in interspecific pistachio rootstocks.</title>
        <authorList>
            <person name="Palmer W."/>
            <person name="Jacygrad E."/>
            <person name="Sagayaradj S."/>
            <person name="Cavanaugh K."/>
            <person name="Han R."/>
            <person name="Bertier L."/>
            <person name="Beede B."/>
            <person name="Kafkas S."/>
            <person name="Golino D."/>
            <person name="Preece J."/>
            <person name="Michelmore R."/>
        </authorList>
    </citation>
    <scope>NUCLEOTIDE SEQUENCE [LARGE SCALE GENOMIC DNA]</scope>
</reference>
<gene>
    <name evidence="1" type="ORF">Patl1_15995</name>
</gene>
<evidence type="ECO:0000313" key="2">
    <source>
        <dbReference type="Proteomes" id="UP001164250"/>
    </source>
</evidence>